<dbReference type="Proteomes" id="UP001177000">
    <property type="component" value="Chromosome"/>
</dbReference>
<dbReference type="AlphaFoldDB" id="A0AAV1BEX2"/>
<protein>
    <recommendedName>
        <fullName evidence="3">Ankyrin repeat domain-containing protein</fullName>
    </recommendedName>
</protein>
<accession>A0AAV1BEX2</accession>
<dbReference type="EMBL" id="OX458335">
    <property type="protein sequence ID" value="CAI8763442.1"/>
    <property type="molecule type" value="Genomic_DNA"/>
</dbReference>
<evidence type="ECO:0008006" key="3">
    <source>
        <dbReference type="Google" id="ProtNLM"/>
    </source>
</evidence>
<gene>
    <name evidence="1" type="ORF">DAPPPG215_04470</name>
</gene>
<evidence type="ECO:0000313" key="1">
    <source>
        <dbReference type="EMBL" id="CAI8763442.1"/>
    </source>
</evidence>
<proteinExistence type="predicted"/>
<organism evidence="1 2">
    <name type="scientific">Pseudomonas syringae pv. tomato</name>
    <dbReference type="NCBI Taxonomy" id="323"/>
    <lineage>
        <taxon>Bacteria</taxon>
        <taxon>Pseudomonadati</taxon>
        <taxon>Pseudomonadota</taxon>
        <taxon>Gammaproteobacteria</taxon>
        <taxon>Pseudomonadales</taxon>
        <taxon>Pseudomonadaceae</taxon>
        <taxon>Pseudomonas</taxon>
    </lineage>
</organism>
<evidence type="ECO:0000313" key="2">
    <source>
        <dbReference type="Proteomes" id="UP001177000"/>
    </source>
</evidence>
<name>A0AAV1BEX2_PSEUB</name>
<reference evidence="1" key="1">
    <citation type="submission" date="2023-03" db="EMBL/GenBank/DDBJ databases">
        <authorList>
            <person name="Pothier F. J."/>
        </authorList>
    </citation>
    <scope>NUCLEOTIDE SEQUENCE</scope>
    <source>
        <strain evidence="1">DAPP-PG 215</strain>
    </source>
</reference>
<sequence length="30" mass="3499">MYECNLELWDAVKNKNIESAFEILKKNPAS</sequence>